<feature type="compositionally biased region" description="Polar residues" evidence="1">
    <location>
        <begin position="249"/>
        <end position="259"/>
    </location>
</feature>
<evidence type="ECO:0000313" key="2">
    <source>
        <dbReference type="EMBL" id="OMJ18922.1"/>
    </source>
</evidence>
<proteinExistence type="predicted"/>
<accession>A0A1R1XW89</accession>
<organism evidence="2 3">
    <name type="scientific">Smittium culicis</name>
    <dbReference type="NCBI Taxonomy" id="133412"/>
    <lineage>
        <taxon>Eukaryota</taxon>
        <taxon>Fungi</taxon>
        <taxon>Fungi incertae sedis</taxon>
        <taxon>Zoopagomycota</taxon>
        <taxon>Kickxellomycotina</taxon>
        <taxon>Harpellomycetes</taxon>
        <taxon>Harpellales</taxon>
        <taxon>Legeriomycetaceae</taxon>
        <taxon>Smittium</taxon>
    </lineage>
</organism>
<reference evidence="3" key="1">
    <citation type="submission" date="2017-01" db="EMBL/GenBank/DDBJ databases">
        <authorList>
            <person name="Wang Y."/>
            <person name="White M."/>
            <person name="Kvist S."/>
            <person name="Moncalvo J.-M."/>
        </authorList>
    </citation>
    <scope>NUCLEOTIDE SEQUENCE [LARGE SCALE GENOMIC DNA]</scope>
    <source>
        <strain evidence="3">ID-206-W2</strain>
    </source>
</reference>
<evidence type="ECO:0000313" key="3">
    <source>
        <dbReference type="Proteomes" id="UP000187429"/>
    </source>
</evidence>
<comment type="caution">
    <text evidence="2">The sequence shown here is derived from an EMBL/GenBank/DDBJ whole genome shotgun (WGS) entry which is preliminary data.</text>
</comment>
<evidence type="ECO:0000256" key="1">
    <source>
        <dbReference type="SAM" id="MobiDB-lite"/>
    </source>
</evidence>
<dbReference type="Proteomes" id="UP000187429">
    <property type="component" value="Unassembled WGS sequence"/>
</dbReference>
<sequence length="275" mass="31306">MDVEDKQRIQDLTDKFNQLLLEKALLQEPEDPFVTTRITETDLTVYPELIEALPSIEEEFFRTLLTKEESKNAIYSCPRTAVKKNDSTLHGIQDVLAQATKPIDYYVHRRIQDSPDISPEVQHILFAKNMRVLLSDIAATTNQERSDDIHKVNGSRIKGFIIEEENSCQATTTDAQSITEQAQNQFRGPRPTNNWGFEGEILIEFEPSVSQNSRAGIKNQDGEFYNKPVIVDSLSWNDYQLTRDDAEGSSFQGQGPQTGSHKDINIRNDDIEMLL</sequence>
<gene>
    <name evidence="2" type="ORF">AYI69_g6828</name>
</gene>
<protein>
    <submittedName>
        <fullName evidence="2">Uncharacterized protein</fullName>
    </submittedName>
</protein>
<dbReference type="OrthoDB" id="5545891at2759"/>
<dbReference type="EMBL" id="LSSM01003146">
    <property type="protein sequence ID" value="OMJ18922.1"/>
    <property type="molecule type" value="Genomic_DNA"/>
</dbReference>
<dbReference type="AlphaFoldDB" id="A0A1R1XW89"/>
<name>A0A1R1XW89_9FUNG</name>
<keyword evidence="3" id="KW-1185">Reference proteome</keyword>
<feature type="region of interest" description="Disordered" evidence="1">
    <location>
        <begin position="245"/>
        <end position="268"/>
    </location>
</feature>